<dbReference type="PROSITE" id="PS51257">
    <property type="entry name" value="PROKAR_LIPOPROTEIN"/>
    <property type="match status" value="1"/>
</dbReference>
<organism evidence="1 2">
    <name type="scientific">Vibrio brasiliensis LMG 20546</name>
    <dbReference type="NCBI Taxonomy" id="945543"/>
    <lineage>
        <taxon>Bacteria</taxon>
        <taxon>Pseudomonadati</taxon>
        <taxon>Pseudomonadota</taxon>
        <taxon>Gammaproteobacteria</taxon>
        <taxon>Vibrionales</taxon>
        <taxon>Vibrionaceae</taxon>
        <taxon>Vibrio</taxon>
        <taxon>Vibrio oreintalis group</taxon>
    </lineage>
</organism>
<proteinExistence type="predicted"/>
<dbReference type="EMBL" id="AEVS01000061">
    <property type="protein sequence ID" value="EGA65784.1"/>
    <property type="molecule type" value="Genomic_DNA"/>
</dbReference>
<evidence type="ECO:0008006" key="3">
    <source>
        <dbReference type="Google" id="ProtNLM"/>
    </source>
</evidence>
<evidence type="ECO:0000313" key="2">
    <source>
        <dbReference type="Proteomes" id="UP000004371"/>
    </source>
</evidence>
<reference evidence="1 2" key="1">
    <citation type="journal article" date="2012" name="Int. J. Syst. Evol. Microbiol.">
        <title>Vibrio caribbeanicus sp. nov., isolated from the marine sponge Scleritoderma cyanea.</title>
        <authorList>
            <person name="Hoffmann M."/>
            <person name="Monday S.R."/>
            <person name="Allard M.W."/>
            <person name="Strain E.A."/>
            <person name="Whittaker P."/>
            <person name="Naum M."/>
            <person name="McCarthy P.J."/>
            <person name="Lopez J.V."/>
            <person name="Fischer M."/>
            <person name="Brown E.W."/>
        </authorList>
    </citation>
    <scope>NUCLEOTIDE SEQUENCE [LARGE SCALE GENOMIC DNA]</scope>
    <source>
        <strain evidence="1 2">LMG 20546</strain>
    </source>
</reference>
<protein>
    <recommendedName>
        <fullName evidence="3">Lipoprotein</fullName>
    </recommendedName>
</protein>
<accession>E8LU31</accession>
<dbReference type="Proteomes" id="UP000004371">
    <property type="component" value="Unassembled WGS sequence"/>
</dbReference>
<sequence>MKKTSLSLMVSLILVTGCGSDSNSNNSSNGSTTNAGVSLPVIQGSAIGSATFYSTVPEEFAVEGIDRYVKLTPRSNVSRSSRSSSSEPAINIIAADDGVGGEKIRRAVMIMQHLLTDYAGSTYGADKTSIAASMAERNATLMLTANDEDNEALMMRLFVKEAFRQGQLESWVSASGASTLAGLDFSSENTFIESFNEYSDKQTEDDAEKVTSSFLEGVYKSAQTPQWLINSQALMYRELTLDGDCHYMSKYANYCADLGVNADRDAGYEEILHIVQAQGIAPNDNYKALQRDIDNRALNIYNNSEDIWKPEKSTWDDWISDDVNSDVIGTTYSHEYLAAAFEAYMGVSKHNGAGLDGYKALTRDEMKAQDPDAEGWISELFHDYLQYTARIDSTGVSTFHRNQFPGSSDTPTFKMNLDDAVAGEEYTSKSQWLLNAKIIGNDTINLTANDQDNTLEGNEKDNVIDGKAGSDNYVVDADYADCTRVEAQVNSFIVECPSQGTDTLINMEKVTFKDRTLQI</sequence>
<gene>
    <name evidence="1" type="ORF">VIBR0546_13550</name>
</gene>
<keyword evidence="2" id="KW-1185">Reference proteome</keyword>
<comment type="caution">
    <text evidence="1">The sequence shown here is derived from an EMBL/GenBank/DDBJ whole genome shotgun (WGS) entry which is preliminary data.</text>
</comment>
<dbReference type="OrthoDB" id="1490937at2"/>
<dbReference type="RefSeq" id="WP_006879339.1">
    <property type="nucleotide sequence ID" value="NZ_AEVS01000061.1"/>
</dbReference>
<evidence type="ECO:0000313" key="1">
    <source>
        <dbReference type="EMBL" id="EGA65784.1"/>
    </source>
</evidence>
<dbReference type="eggNOG" id="ENOG5031ME6">
    <property type="taxonomic scope" value="Bacteria"/>
</dbReference>
<dbReference type="AlphaFoldDB" id="E8LU31"/>
<name>E8LU31_9VIBR</name>